<evidence type="ECO:0000256" key="3">
    <source>
        <dbReference type="ARBA" id="ARBA00022989"/>
    </source>
</evidence>
<evidence type="ECO:0000256" key="1">
    <source>
        <dbReference type="ARBA" id="ARBA00004141"/>
    </source>
</evidence>
<gene>
    <name evidence="7" type="primary">LOC106161307</name>
</gene>
<keyword evidence="2 5" id="KW-0812">Transmembrane</keyword>
<reference evidence="7" key="1">
    <citation type="submission" date="2025-08" db="UniProtKB">
        <authorList>
            <consortium name="RefSeq"/>
        </authorList>
    </citation>
    <scope>IDENTIFICATION</scope>
    <source>
        <tissue evidence="7">Gonads</tissue>
    </source>
</reference>
<keyword evidence="3 5" id="KW-1133">Transmembrane helix</keyword>
<dbReference type="RefSeq" id="XP_013393668.1">
    <property type="nucleotide sequence ID" value="XM_013538214.2"/>
</dbReference>
<dbReference type="InterPro" id="IPR018499">
    <property type="entry name" value="Tetraspanin/Peripherin"/>
</dbReference>
<dbReference type="InParanoid" id="A0A1S3I634"/>
<evidence type="ECO:0000313" key="7">
    <source>
        <dbReference type="RefSeq" id="XP_013393668.1"/>
    </source>
</evidence>
<dbReference type="SUPFAM" id="SSF48652">
    <property type="entry name" value="Tetraspanin"/>
    <property type="match status" value="1"/>
</dbReference>
<feature type="transmembrane region" description="Helical" evidence="5">
    <location>
        <begin position="233"/>
        <end position="257"/>
    </location>
</feature>
<accession>A0A1S3I634</accession>
<dbReference type="KEGG" id="lak:106161307"/>
<name>A0A1S3I634_LINAN</name>
<organism evidence="6 7">
    <name type="scientific">Lingula anatina</name>
    <name type="common">Brachiopod</name>
    <name type="synonym">Lingula unguis</name>
    <dbReference type="NCBI Taxonomy" id="7574"/>
    <lineage>
        <taxon>Eukaryota</taxon>
        <taxon>Metazoa</taxon>
        <taxon>Spiralia</taxon>
        <taxon>Lophotrochozoa</taxon>
        <taxon>Brachiopoda</taxon>
        <taxon>Linguliformea</taxon>
        <taxon>Lingulata</taxon>
        <taxon>Lingulida</taxon>
        <taxon>Linguloidea</taxon>
        <taxon>Lingulidae</taxon>
        <taxon>Lingula</taxon>
    </lineage>
</organism>
<dbReference type="Proteomes" id="UP000085678">
    <property type="component" value="Unplaced"/>
</dbReference>
<feature type="transmembrane region" description="Helical" evidence="5">
    <location>
        <begin position="111"/>
        <end position="135"/>
    </location>
</feature>
<evidence type="ECO:0000256" key="2">
    <source>
        <dbReference type="ARBA" id="ARBA00022692"/>
    </source>
</evidence>
<dbReference type="OrthoDB" id="9993879at2759"/>
<dbReference type="GO" id="GO:0016020">
    <property type="term" value="C:membrane"/>
    <property type="evidence" value="ECO:0007669"/>
    <property type="project" value="UniProtKB-SubCell"/>
</dbReference>
<comment type="subcellular location">
    <subcellularLocation>
        <location evidence="1">Membrane</location>
        <topology evidence="1">Multi-pass membrane protein</topology>
    </subcellularLocation>
</comment>
<sequence>MEGGSHSIQVIERERREPRQNLRDLGTATFISKLVIAYGLVTQIAACMTALIMLVNDVSDNDDELFMDITSGIFQRIPALTFWMPIGLLPPTVIVAICMRKPMEKRLSVSAMMFVIFSGFLVVLVIVSCMSSHLLKDKAGTNALMLKGMKTSMFYSIDSEYKDDMKVWNTVQTQFLCCGIYNSSDWKRLGADVPKSCLATSFSQWDTIQQEPYYKQGCATVIRPQLFSYLSTTYSFCTVLICVQLGICALTWALMFMSRYCHADRVRTFWADDKYSDGENSEDELLNGGPHYTTYGTTLLGDATSSAEKIPMPDISGHSINTPTPPRPGYQSVTISYLVPDGNSFRAFATDF</sequence>
<dbReference type="CDD" id="cd03127">
    <property type="entry name" value="tetraspanin_LEL"/>
    <property type="match status" value="1"/>
</dbReference>
<keyword evidence="4 5" id="KW-0472">Membrane</keyword>
<evidence type="ECO:0000256" key="5">
    <source>
        <dbReference type="SAM" id="Phobius"/>
    </source>
</evidence>
<keyword evidence="6" id="KW-1185">Reference proteome</keyword>
<protein>
    <submittedName>
        <fullName evidence="7">Uncharacterized protein LOC106161307</fullName>
    </submittedName>
</protein>
<evidence type="ECO:0000256" key="4">
    <source>
        <dbReference type="ARBA" id="ARBA00023136"/>
    </source>
</evidence>
<feature type="transmembrane region" description="Helical" evidence="5">
    <location>
        <begin position="35"/>
        <end position="56"/>
    </location>
</feature>
<dbReference type="Gene3D" id="1.10.1450.10">
    <property type="entry name" value="Tetraspanin"/>
    <property type="match status" value="1"/>
</dbReference>
<proteinExistence type="predicted"/>
<dbReference type="GeneID" id="106161307"/>
<dbReference type="Pfam" id="PF00335">
    <property type="entry name" value="Tetraspanin"/>
    <property type="match status" value="1"/>
</dbReference>
<feature type="transmembrane region" description="Helical" evidence="5">
    <location>
        <begin position="76"/>
        <end position="99"/>
    </location>
</feature>
<dbReference type="InterPro" id="IPR008952">
    <property type="entry name" value="Tetraspanin_EC2_sf"/>
</dbReference>
<dbReference type="AlphaFoldDB" id="A0A1S3I634"/>
<evidence type="ECO:0000313" key="6">
    <source>
        <dbReference type="Proteomes" id="UP000085678"/>
    </source>
</evidence>